<proteinExistence type="predicted"/>
<feature type="non-terminal residue" evidence="1">
    <location>
        <position position="1"/>
    </location>
</feature>
<reference evidence="1" key="1">
    <citation type="submission" date="2018-05" db="EMBL/GenBank/DDBJ databases">
        <title>Draft genome of Mucuna pruriens seed.</title>
        <authorList>
            <person name="Nnadi N.E."/>
            <person name="Vos R."/>
            <person name="Hasami M.H."/>
            <person name="Devisetty U.K."/>
            <person name="Aguiy J.C."/>
        </authorList>
    </citation>
    <scope>NUCLEOTIDE SEQUENCE [LARGE SCALE GENOMIC DNA]</scope>
    <source>
        <strain evidence="1">JCA_2017</strain>
    </source>
</reference>
<comment type="caution">
    <text evidence="1">The sequence shown here is derived from an EMBL/GenBank/DDBJ whole genome shotgun (WGS) entry which is preliminary data.</text>
</comment>
<dbReference type="AlphaFoldDB" id="A0A371FGJ4"/>
<dbReference type="Proteomes" id="UP000257109">
    <property type="component" value="Unassembled WGS sequence"/>
</dbReference>
<evidence type="ECO:0000313" key="1">
    <source>
        <dbReference type="EMBL" id="RDX77438.1"/>
    </source>
</evidence>
<dbReference type="OrthoDB" id="101614at2759"/>
<dbReference type="InterPro" id="IPR043128">
    <property type="entry name" value="Rev_trsase/Diguanyl_cyclase"/>
</dbReference>
<keyword evidence="2" id="KW-1185">Reference proteome</keyword>
<name>A0A371FGJ4_MUCPR</name>
<evidence type="ECO:0000313" key="2">
    <source>
        <dbReference type="Proteomes" id="UP000257109"/>
    </source>
</evidence>
<organism evidence="1 2">
    <name type="scientific">Mucuna pruriens</name>
    <name type="common">Velvet bean</name>
    <name type="synonym">Dolichos pruriens</name>
    <dbReference type="NCBI Taxonomy" id="157652"/>
    <lineage>
        <taxon>Eukaryota</taxon>
        <taxon>Viridiplantae</taxon>
        <taxon>Streptophyta</taxon>
        <taxon>Embryophyta</taxon>
        <taxon>Tracheophyta</taxon>
        <taxon>Spermatophyta</taxon>
        <taxon>Magnoliopsida</taxon>
        <taxon>eudicotyledons</taxon>
        <taxon>Gunneridae</taxon>
        <taxon>Pentapetalae</taxon>
        <taxon>rosids</taxon>
        <taxon>fabids</taxon>
        <taxon>Fabales</taxon>
        <taxon>Fabaceae</taxon>
        <taxon>Papilionoideae</taxon>
        <taxon>50 kb inversion clade</taxon>
        <taxon>NPAAA clade</taxon>
        <taxon>indigoferoid/millettioid clade</taxon>
        <taxon>Phaseoleae</taxon>
        <taxon>Mucuna</taxon>
    </lineage>
</organism>
<gene>
    <name evidence="1" type="ORF">CR513_42456</name>
</gene>
<accession>A0A371FGJ4</accession>
<dbReference type="EMBL" id="QJKJ01009172">
    <property type="protein sequence ID" value="RDX77438.1"/>
    <property type="molecule type" value="Genomic_DNA"/>
</dbReference>
<protein>
    <submittedName>
        <fullName evidence="1">Uncharacterized protein</fullName>
    </submittedName>
</protein>
<sequence length="65" mass="7571">MVVKSTMAKEHCDALQQVFEILKKHQLKLNPKNAHLESNSWQEGSQLFHVSYPDQLKLPYPFFTA</sequence>
<dbReference type="Gene3D" id="3.30.70.270">
    <property type="match status" value="1"/>
</dbReference>